<dbReference type="STRING" id="1798553.A3H70_00620"/>
<dbReference type="PANTHER" id="PTHR34293:SF1">
    <property type="entry name" value="HTH-TYPE TRANSCRIPTIONAL REGULATOR TRMBL2"/>
    <property type="match status" value="1"/>
</dbReference>
<accession>A0A1G2BU49</accession>
<name>A0A1G2BU49_9BACT</name>
<proteinExistence type="predicted"/>
<gene>
    <name evidence="2" type="ORF">A3H70_00620</name>
</gene>
<dbReference type="InterPro" id="IPR051797">
    <property type="entry name" value="TrmB-like"/>
</dbReference>
<dbReference type="EMBL" id="MHKO01000019">
    <property type="protein sequence ID" value="OGY92548.1"/>
    <property type="molecule type" value="Genomic_DNA"/>
</dbReference>
<dbReference type="InterPro" id="IPR036388">
    <property type="entry name" value="WH-like_DNA-bd_sf"/>
</dbReference>
<organism evidence="2 3">
    <name type="scientific">Candidatus Komeilibacteria bacterium RIFCSPLOWO2_02_FULL_48_11</name>
    <dbReference type="NCBI Taxonomy" id="1798553"/>
    <lineage>
        <taxon>Bacteria</taxon>
        <taxon>Candidatus Komeiliibacteriota</taxon>
    </lineage>
</organism>
<dbReference type="SUPFAM" id="SSF46785">
    <property type="entry name" value="Winged helix' DNA-binding domain"/>
    <property type="match status" value="1"/>
</dbReference>
<protein>
    <recommendedName>
        <fullName evidence="1">Transcription regulator TrmB N-terminal domain-containing protein</fullName>
    </recommendedName>
</protein>
<evidence type="ECO:0000259" key="1">
    <source>
        <dbReference type="Pfam" id="PF01978"/>
    </source>
</evidence>
<sequence length="267" mass="30044">MITQQQLANLGFAEKEARVYLALLELGPATATQIARKAKINRTTAYDILGSLAADKLINLLGETKIQRYAAESPKKVINFLENKIKQAQENLCQAHALIPQLLSVYNTKEKPRVRYYEGGEGVREAFEDTLTSKETIRVYAVGEDMFKALSEAYFRGYFKRRVAKNIATRVIAPDTPESRAVVKNDAQEMRTSILVPADKFYFSTETNIYDNKIMIASWREKFAVVIESKEIAEGYKKTFELAWEGAKQLAVWTSVTAGVDAKIAIV</sequence>
<reference evidence="2 3" key="1">
    <citation type="journal article" date="2016" name="Nat. Commun.">
        <title>Thousands of microbial genomes shed light on interconnected biogeochemical processes in an aquifer system.</title>
        <authorList>
            <person name="Anantharaman K."/>
            <person name="Brown C.T."/>
            <person name="Hug L.A."/>
            <person name="Sharon I."/>
            <person name="Castelle C.J."/>
            <person name="Probst A.J."/>
            <person name="Thomas B.C."/>
            <person name="Singh A."/>
            <person name="Wilkins M.J."/>
            <person name="Karaoz U."/>
            <person name="Brodie E.L."/>
            <person name="Williams K.H."/>
            <person name="Hubbard S.S."/>
            <person name="Banfield J.F."/>
        </authorList>
    </citation>
    <scope>NUCLEOTIDE SEQUENCE [LARGE SCALE GENOMIC DNA]</scope>
</reference>
<dbReference type="AlphaFoldDB" id="A0A1G2BU49"/>
<dbReference type="Gene3D" id="1.10.10.10">
    <property type="entry name" value="Winged helix-like DNA-binding domain superfamily/Winged helix DNA-binding domain"/>
    <property type="match status" value="1"/>
</dbReference>
<evidence type="ECO:0000313" key="2">
    <source>
        <dbReference type="EMBL" id="OGY92548.1"/>
    </source>
</evidence>
<dbReference type="Pfam" id="PF01978">
    <property type="entry name" value="TrmB"/>
    <property type="match status" value="1"/>
</dbReference>
<dbReference type="Proteomes" id="UP000178109">
    <property type="component" value="Unassembled WGS sequence"/>
</dbReference>
<feature type="domain" description="Transcription regulator TrmB N-terminal" evidence="1">
    <location>
        <begin position="7"/>
        <end position="71"/>
    </location>
</feature>
<dbReference type="PANTHER" id="PTHR34293">
    <property type="entry name" value="HTH-TYPE TRANSCRIPTIONAL REGULATOR TRMBL2"/>
    <property type="match status" value="1"/>
</dbReference>
<dbReference type="InterPro" id="IPR036390">
    <property type="entry name" value="WH_DNA-bd_sf"/>
</dbReference>
<dbReference type="InterPro" id="IPR002831">
    <property type="entry name" value="Tscrpt_reg_TrmB_N"/>
</dbReference>
<evidence type="ECO:0000313" key="3">
    <source>
        <dbReference type="Proteomes" id="UP000178109"/>
    </source>
</evidence>
<comment type="caution">
    <text evidence="2">The sequence shown here is derived from an EMBL/GenBank/DDBJ whole genome shotgun (WGS) entry which is preliminary data.</text>
</comment>